<accession>A0A445E8G8</accession>
<protein>
    <recommendedName>
        <fullName evidence="2">MATH domain-containing protein</fullName>
    </recommendedName>
</protein>
<organism evidence="3 4">
    <name type="scientific">Arachis hypogaea</name>
    <name type="common">Peanut</name>
    <dbReference type="NCBI Taxonomy" id="3818"/>
    <lineage>
        <taxon>Eukaryota</taxon>
        <taxon>Viridiplantae</taxon>
        <taxon>Streptophyta</taxon>
        <taxon>Embryophyta</taxon>
        <taxon>Tracheophyta</taxon>
        <taxon>Spermatophyta</taxon>
        <taxon>Magnoliopsida</taxon>
        <taxon>eudicotyledons</taxon>
        <taxon>Gunneridae</taxon>
        <taxon>Pentapetalae</taxon>
        <taxon>rosids</taxon>
        <taxon>fabids</taxon>
        <taxon>Fabales</taxon>
        <taxon>Fabaceae</taxon>
        <taxon>Papilionoideae</taxon>
        <taxon>50 kb inversion clade</taxon>
        <taxon>dalbergioids sensu lato</taxon>
        <taxon>Dalbergieae</taxon>
        <taxon>Pterocarpus clade</taxon>
        <taxon>Arachis</taxon>
    </lineage>
</organism>
<dbReference type="EMBL" id="SDMP01000002">
    <property type="protein sequence ID" value="RYR71599.1"/>
    <property type="molecule type" value="Genomic_DNA"/>
</dbReference>
<dbReference type="PANTHER" id="PTHR46236">
    <property type="entry name" value="TRAF-LIKE SUPERFAMILY PROTEIN"/>
    <property type="match status" value="1"/>
</dbReference>
<dbReference type="SUPFAM" id="SSF49599">
    <property type="entry name" value="TRAF domain-like"/>
    <property type="match status" value="2"/>
</dbReference>
<reference evidence="3 4" key="1">
    <citation type="submission" date="2019-01" db="EMBL/GenBank/DDBJ databases">
        <title>Sequencing of cultivated peanut Arachis hypogaea provides insights into genome evolution and oil improvement.</title>
        <authorList>
            <person name="Chen X."/>
        </authorList>
    </citation>
    <scope>NUCLEOTIDE SEQUENCE [LARGE SCALE GENOMIC DNA]</scope>
    <source>
        <strain evidence="4">cv. Fuhuasheng</strain>
        <tissue evidence="3">Leaves</tissue>
    </source>
</reference>
<evidence type="ECO:0000256" key="1">
    <source>
        <dbReference type="ARBA" id="ARBA00023054"/>
    </source>
</evidence>
<feature type="domain" description="MATH" evidence="2">
    <location>
        <begin position="11"/>
        <end position="146"/>
    </location>
</feature>
<dbReference type="AlphaFoldDB" id="A0A445E8G8"/>
<dbReference type="Proteomes" id="UP000289738">
    <property type="component" value="Chromosome A02"/>
</dbReference>
<gene>
    <name evidence="3" type="ORF">Ahy_A02g005836</name>
</gene>
<sequence length="397" mass="45501">MLNQEANLETVVKFTWTINNFSQELKNCKMLYSQTFFAGANPWYGDDDEDEDYEEEEEKGLSIYFVAVDSAIHVERILCCSRFKLSLINQIDCKMTRTKTTSDDICIDFLKSHVRMGCSSFITFDKFLDSKNGFLVNDSCVIVAEASVNNNASLGSRLIDLNGGGKIGKVHLELLDKACSKHPSLIESLIKSSQRFIEGGFTALGRVLHFLKTKKMKDMMNDDAARKELQDLWDEVERVGFDDLTWLEPHVRSALSMKDYIQREEVVTKLKGNVVDLEDRDQKGMVETIVKFTWTINNFLAQRYQDIHSESETFFVGSHPRIDFSPDDDEDDVVQICLHAGNSNTNWNQYASLKLSLINQADDKMTKTIKDMLNDDAACKELQDLWDEVEIVRFDDY</sequence>
<dbReference type="STRING" id="3818.A0A445E8G8"/>
<evidence type="ECO:0000313" key="4">
    <source>
        <dbReference type="Proteomes" id="UP000289738"/>
    </source>
</evidence>
<dbReference type="InterPro" id="IPR008974">
    <property type="entry name" value="TRAF-like"/>
</dbReference>
<dbReference type="PROSITE" id="PS50144">
    <property type="entry name" value="MATH"/>
    <property type="match status" value="1"/>
</dbReference>
<keyword evidence="1" id="KW-0175">Coiled coil</keyword>
<proteinExistence type="predicted"/>
<dbReference type="PANTHER" id="PTHR46236:SF36">
    <property type="entry name" value="MATH (MEPRIN AND TRAF-C-LIKE) DOMAIN PROTEIN"/>
    <property type="match status" value="1"/>
</dbReference>
<dbReference type="Gene3D" id="2.60.210.10">
    <property type="entry name" value="Apoptosis, Tumor Necrosis Factor Receptor Associated Protein 2, Chain A"/>
    <property type="match status" value="2"/>
</dbReference>
<dbReference type="Pfam" id="PF22486">
    <property type="entry name" value="MATH_2"/>
    <property type="match status" value="1"/>
</dbReference>
<evidence type="ECO:0000313" key="3">
    <source>
        <dbReference type="EMBL" id="RYR71599.1"/>
    </source>
</evidence>
<dbReference type="InterPro" id="IPR050804">
    <property type="entry name" value="MCC"/>
</dbReference>
<dbReference type="CDD" id="cd00121">
    <property type="entry name" value="MATH"/>
    <property type="match status" value="2"/>
</dbReference>
<name>A0A445E8G8_ARAHY</name>
<comment type="caution">
    <text evidence="3">The sequence shown here is derived from an EMBL/GenBank/DDBJ whole genome shotgun (WGS) entry which is preliminary data.</text>
</comment>
<dbReference type="InterPro" id="IPR002083">
    <property type="entry name" value="MATH/TRAF_dom"/>
</dbReference>
<keyword evidence="4" id="KW-1185">Reference proteome</keyword>
<evidence type="ECO:0000259" key="2">
    <source>
        <dbReference type="PROSITE" id="PS50144"/>
    </source>
</evidence>